<dbReference type="GO" id="GO:0003729">
    <property type="term" value="F:mRNA binding"/>
    <property type="evidence" value="ECO:0007669"/>
    <property type="project" value="TreeGrafter"/>
</dbReference>
<feature type="region of interest" description="Disordered" evidence="3">
    <location>
        <begin position="1027"/>
        <end position="1054"/>
    </location>
</feature>
<evidence type="ECO:0000259" key="4">
    <source>
        <dbReference type="PROSITE" id="PS50102"/>
    </source>
</evidence>
<feature type="region of interest" description="Disordered" evidence="3">
    <location>
        <begin position="397"/>
        <end position="461"/>
    </location>
</feature>
<keyword evidence="6" id="KW-1185">Reference proteome</keyword>
<name>A0AAX4HBX8_9ASCO</name>
<organism evidence="5 6">
    <name type="scientific">Australozyma saopauloensis</name>
    <dbReference type="NCBI Taxonomy" id="291208"/>
    <lineage>
        <taxon>Eukaryota</taxon>
        <taxon>Fungi</taxon>
        <taxon>Dikarya</taxon>
        <taxon>Ascomycota</taxon>
        <taxon>Saccharomycotina</taxon>
        <taxon>Pichiomycetes</taxon>
        <taxon>Metschnikowiaceae</taxon>
        <taxon>Australozyma</taxon>
    </lineage>
</organism>
<dbReference type="KEGG" id="asau:88174493"/>
<dbReference type="Proteomes" id="UP001338582">
    <property type="component" value="Chromosome 4"/>
</dbReference>
<evidence type="ECO:0000313" key="5">
    <source>
        <dbReference type="EMBL" id="WPK26084.1"/>
    </source>
</evidence>
<dbReference type="InterPro" id="IPR039171">
    <property type="entry name" value="Cwc2/Slt11"/>
</dbReference>
<protein>
    <recommendedName>
        <fullName evidence="4">RRM domain-containing protein</fullName>
    </recommendedName>
</protein>
<feature type="region of interest" description="Disordered" evidence="3">
    <location>
        <begin position="766"/>
        <end position="794"/>
    </location>
</feature>
<evidence type="ECO:0000256" key="1">
    <source>
        <dbReference type="ARBA" id="ARBA00022884"/>
    </source>
</evidence>
<dbReference type="PROSITE" id="PS50102">
    <property type="entry name" value="RRM"/>
    <property type="match status" value="1"/>
</dbReference>
<feature type="domain" description="RRM" evidence="4">
    <location>
        <begin position="662"/>
        <end position="770"/>
    </location>
</feature>
<proteinExistence type="predicted"/>
<dbReference type="PANTHER" id="PTHR14089:SF8">
    <property type="entry name" value="RNA-BINDING PROTEIN MRN1"/>
    <property type="match status" value="1"/>
</dbReference>
<feature type="compositionally biased region" description="Low complexity" evidence="3">
    <location>
        <begin position="444"/>
        <end position="458"/>
    </location>
</feature>
<evidence type="ECO:0000313" key="6">
    <source>
        <dbReference type="Proteomes" id="UP001338582"/>
    </source>
</evidence>
<dbReference type="RefSeq" id="XP_062878466.1">
    <property type="nucleotide sequence ID" value="XM_063022396.1"/>
</dbReference>
<reference evidence="5 6" key="1">
    <citation type="submission" date="2023-10" db="EMBL/GenBank/DDBJ databases">
        <title>Draft Genome Sequence of Candida saopaulonensis from a very Premature Infant with Sepsis.</title>
        <authorList>
            <person name="Ning Y."/>
            <person name="Dai R."/>
            <person name="Xiao M."/>
            <person name="Xu Y."/>
            <person name="Yan Q."/>
            <person name="Zhang L."/>
        </authorList>
    </citation>
    <scope>NUCLEOTIDE SEQUENCE [LARGE SCALE GENOMIC DNA]</scope>
    <source>
        <strain evidence="5 6">19XY460</strain>
    </source>
</reference>
<sequence length="1054" mass="117133">MYQRNNNSNPRLASALGGPYASSSRNILRSRGGSLQHLHQDLSMYNAHDYAPLGPQLVLQHAHAHAHVPAHAPYYLYPGLIPMTPAEFPFTPMLPSNLLATPSPYMGHATFLPLQPPLPRHNSHLSRAFPVYQPPHGYASPAMGSAPPFLRAHSLPVLPYLAQHASNHNSIEHLKLSRTVMLRFISKDVSLSDLLDAIDVGPIEYCKMFSVPCPAWLKPQDEVKSCSISFVNTQISLYFVQKYAKNHSNLRLLREKLHNSKHLQISLNESVGSNINNQDLIKVKTLNYIHEFNASRALLFAISKDDDAASQEILEDNIRAKCSRFGEIEHLSLVPGDAEIEVTLHFTSIDSSIKAYEHIKKRLTPSIKEDKTEDLKFISVDFAQDRCDRLDIHSEHLQRKSAPTSHSVSSTSLANHSYVKKRLTRSRSHLSEMPDDSYAETVDSAHSSHSGGQRSSSSKGLASVSETLENYALQGIDGSTALDSFVRDDDLVSVSSSNSEGLLNSLHGDLNDPFTKSTSYLYLARLAASLSSLNYEGSNHHSSASGAGAPVVPFVQHPQLDPANAQNRTLFLGNLHPSTTVEEIANNVRAGGLVEWIKSYPGKRICFITFIDPAAALKFFMMHQVYHQLVIHGNEVCVKWGKNHSGPLNRDIALAVTAGASRNVYIGYRKGKDRSTGVVMPDEDELRRDFARFGEIEQVNFYHKKNCGFVNFLNIADAIELVDNFKSGDEGKITQRIGDSGDFFRKYSQFNISFGKDRCGNPLKFSFKKRDPQSVGEDPDSASGPAARSGSPDRLESIDQEAAMVFGILTDAPSEETDGADDTKESIKTPKKAGKYERHYVTSDTDVFYSAQKFGPGHQKFKPLDSGRVGAFENASQPERDEHEVSDLTVTDNDLDVLSDDEGSVLEDEDISIIIGTGSPKKHKPKKMYRHEKVFHNKLGYFDDIRDAPISSAIYGQFAPPIDHRHHHYPVQHAAYPPSERMMPGRSFSADFRPPSSHRSFSSGSQVMADYLAKSNQDQVLYSSLYSNPNHMHMDTHGERRRPTKRSSKAEPGH</sequence>
<feature type="compositionally biased region" description="Low complexity" evidence="3">
    <location>
        <begin position="781"/>
        <end position="790"/>
    </location>
</feature>
<feature type="compositionally biased region" description="Basic residues" evidence="3">
    <location>
        <begin position="418"/>
        <end position="428"/>
    </location>
</feature>
<dbReference type="GO" id="GO:0010494">
    <property type="term" value="C:cytoplasmic stress granule"/>
    <property type="evidence" value="ECO:0007669"/>
    <property type="project" value="TreeGrafter"/>
</dbReference>
<evidence type="ECO:0000256" key="2">
    <source>
        <dbReference type="PROSITE-ProRule" id="PRU00176"/>
    </source>
</evidence>
<dbReference type="AlphaFoldDB" id="A0AAX4HBX8"/>
<dbReference type="PANTHER" id="PTHR14089">
    <property type="entry name" value="PRE-MRNA-SPLICING FACTOR RBM22"/>
    <property type="match status" value="1"/>
</dbReference>
<feature type="compositionally biased region" description="Low complexity" evidence="3">
    <location>
        <begin position="401"/>
        <end position="417"/>
    </location>
</feature>
<evidence type="ECO:0000256" key="3">
    <source>
        <dbReference type="SAM" id="MobiDB-lite"/>
    </source>
</evidence>
<keyword evidence="1 2" id="KW-0694">RNA-binding</keyword>
<dbReference type="InterPro" id="IPR000504">
    <property type="entry name" value="RRM_dom"/>
</dbReference>
<dbReference type="InterPro" id="IPR012677">
    <property type="entry name" value="Nucleotide-bd_a/b_plait_sf"/>
</dbReference>
<dbReference type="SMART" id="SM00360">
    <property type="entry name" value="RRM"/>
    <property type="match status" value="2"/>
</dbReference>
<feature type="region of interest" description="Disordered" evidence="3">
    <location>
        <begin position="811"/>
        <end position="835"/>
    </location>
</feature>
<dbReference type="GeneID" id="88174493"/>
<feature type="compositionally biased region" description="Basic and acidic residues" evidence="3">
    <location>
        <begin position="821"/>
        <end position="835"/>
    </location>
</feature>
<gene>
    <name evidence="5" type="ORF">PUMCH_003429</name>
</gene>
<dbReference type="EMBL" id="CP138897">
    <property type="protein sequence ID" value="WPK26084.1"/>
    <property type="molecule type" value="Genomic_DNA"/>
</dbReference>
<accession>A0AAX4HBX8</accession>
<dbReference type="InterPro" id="IPR035979">
    <property type="entry name" value="RBD_domain_sf"/>
</dbReference>
<dbReference type="SUPFAM" id="SSF54928">
    <property type="entry name" value="RNA-binding domain, RBD"/>
    <property type="match status" value="1"/>
</dbReference>
<dbReference type="Gene3D" id="3.30.70.330">
    <property type="match status" value="3"/>
</dbReference>